<dbReference type="RefSeq" id="WP_306727800.1">
    <property type="nucleotide sequence ID" value="NZ_JAVDDT010000002.1"/>
</dbReference>
<dbReference type="EMBL" id="JAVDDT010000002">
    <property type="protein sequence ID" value="MDQ2069316.1"/>
    <property type="molecule type" value="Genomic_DNA"/>
</dbReference>
<name>A0ABU0W5P1_9GAMM</name>
<sequence>MFVIRKHNDVWWEVPISEPDPDNPGQVREVTFEVKFRLLKRSELEAFNERIKSFKKGAEQDRLAEETLLNHVLDWRNGPLDEDGKQVPFTPENLKAVMDHQVAAWAIGQQLVRASSGLAARGNSKAG</sequence>
<evidence type="ECO:0008006" key="3">
    <source>
        <dbReference type="Google" id="ProtNLM"/>
    </source>
</evidence>
<evidence type="ECO:0000313" key="2">
    <source>
        <dbReference type="Proteomes" id="UP001239019"/>
    </source>
</evidence>
<keyword evidence="2" id="KW-1185">Reference proteome</keyword>
<proteinExistence type="predicted"/>
<accession>A0ABU0W5P1</accession>
<comment type="caution">
    <text evidence="1">The sequence shown here is derived from an EMBL/GenBank/DDBJ whole genome shotgun (WGS) entry which is preliminary data.</text>
</comment>
<gene>
    <name evidence="1" type="ORF">RBH19_05485</name>
</gene>
<evidence type="ECO:0000313" key="1">
    <source>
        <dbReference type="EMBL" id="MDQ2069316.1"/>
    </source>
</evidence>
<reference evidence="1 2" key="1">
    <citation type="submission" date="2023-08" db="EMBL/GenBank/DDBJ databases">
        <title>Whole-genome sequencing of halo(alkali)philic microorganisms from hypersaline lakes.</title>
        <authorList>
            <person name="Sorokin D.Y."/>
            <person name="Abbas B."/>
            <person name="Merkel A.Y."/>
        </authorList>
    </citation>
    <scope>NUCLEOTIDE SEQUENCE [LARGE SCALE GENOMIC DNA]</scope>
    <source>
        <strain evidence="1 2">AB-CW4</strain>
    </source>
</reference>
<dbReference type="Proteomes" id="UP001239019">
    <property type="component" value="Unassembled WGS sequence"/>
</dbReference>
<protein>
    <recommendedName>
        <fullName evidence="3">Tail assembly chaperone</fullName>
    </recommendedName>
</protein>
<organism evidence="1 2">
    <name type="scientific">Natronospira bacteriovora</name>
    <dbReference type="NCBI Taxonomy" id="3069753"/>
    <lineage>
        <taxon>Bacteria</taxon>
        <taxon>Pseudomonadati</taxon>
        <taxon>Pseudomonadota</taxon>
        <taxon>Gammaproteobacteria</taxon>
        <taxon>Natronospirales</taxon>
        <taxon>Natronospiraceae</taxon>
        <taxon>Natronospira</taxon>
    </lineage>
</organism>